<protein>
    <submittedName>
        <fullName evidence="2">Uncharacterized protein</fullName>
    </submittedName>
</protein>
<keyword evidence="3" id="KW-1185">Reference proteome</keyword>
<name>A0A8J8T9X3_HALGN</name>
<gene>
    <name evidence="2" type="ORF">FGO68_gene13278</name>
</gene>
<dbReference type="AlphaFoldDB" id="A0A8J8T9X3"/>
<feature type="transmembrane region" description="Helical" evidence="1">
    <location>
        <begin position="12"/>
        <end position="33"/>
    </location>
</feature>
<sequence>MKLFCKRSTLTLMHLSVYLFSTYITVNFHYSYLQISEEGRWNIKMIFFKQIVQLVGISSGRLQSRRLRATLFALA</sequence>
<reference evidence="2" key="1">
    <citation type="submission" date="2019-06" db="EMBL/GenBank/DDBJ databases">
        <authorList>
            <person name="Zheng W."/>
        </authorList>
    </citation>
    <scope>NUCLEOTIDE SEQUENCE</scope>
    <source>
        <strain evidence="2">QDHG01</strain>
    </source>
</reference>
<proteinExistence type="predicted"/>
<dbReference type="Proteomes" id="UP000785679">
    <property type="component" value="Unassembled WGS sequence"/>
</dbReference>
<organism evidence="2 3">
    <name type="scientific">Halteria grandinella</name>
    <dbReference type="NCBI Taxonomy" id="5974"/>
    <lineage>
        <taxon>Eukaryota</taxon>
        <taxon>Sar</taxon>
        <taxon>Alveolata</taxon>
        <taxon>Ciliophora</taxon>
        <taxon>Intramacronucleata</taxon>
        <taxon>Spirotrichea</taxon>
        <taxon>Stichotrichia</taxon>
        <taxon>Sporadotrichida</taxon>
        <taxon>Halteriidae</taxon>
        <taxon>Halteria</taxon>
    </lineage>
</organism>
<dbReference type="EMBL" id="RRYP01000816">
    <property type="protein sequence ID" value="TNV86826.1"/>
    <property type="molecule type" value="Genomic_DNA"/>
</dbReference>
<keyword evidence="1" id="KW-0812">Transmembrane</keyword>
<keyword evidence="1" id="KW-1133">Transmembrane helix</keyword>
<evidence type="ECO:0000313" key="3">
    <source>
        <dbReference type="Proteomes" id="UP000785679"/>
    </source>
</evidence>
<accession>A0A8J8T9X3</accession>
<evidence type="ECO:0000313" key="2">
    <source>
        <dbReference type="EMBL" id="TNV86826.1"/>
    </source>
</evidence>
<evidence type="ECO:0000256" key="1">
    <source>
        <dbReference type="SAM" id="Phobius"/>
    </source>
</evidence>
<comment type="caution">
    <text evidence="2">The sequence shown here is derived from an EMBL/GenBank/DDBJ whole genome shotgun (WGS) entry which is preliminary data.</text>
</comment>
<keyword evidence="1" id="KW-0472">Membrane</keyword>